<name>G5GR31_9FIRM</name>
<dbReference type="eggNOG" id="COG1560">
    <property type="taxonomic scope" value="Bacteria"/>
</dbReference>
<evidence type="ECO:0000313" key="8">
    <source>
        <dbReference type="EMBL" id="EHG19891.1"/>
    </source>
</evidence>
<keyword evidence="5" id="KW-0472">Membrane</keyword>
<keyword evidence="7" id="KW-0732">Signal</keyword>
<comment type="caution">
    <text evidence="8">The sequence shown here is derived from an EMBL/GenBank/DDBJ whole genome shotgun (WGS) entry which is preliminary data.</text>
</comment>
<evidence type="ECO:0000256" key="4">
    <source>
        <dbReference type="ARBA" id="ARBA00022679"/>
    </source>
</evidence>
<evidence type="ECO:0000256" key="5">
    <source>
        <dbReference type="ARBA" id="ARBA00023136"/>
    </source>
</evidence>
<evidence type="ECO:0008006" key="10">
    <source>
        <dbReference type="Google" id="ProtNLM"/>
    </source>
</evidence>
<evidence type="ECO:0000256" key="6">
    <source>
        <dbReference type="ARBA" id="ARBA00023315"/>
    </source>
</evidence>
<dbReference type="CDD" id="cd07984">
    <property type="entry name" value="LPLAT_LABLAT-like"/>
    <property type="match status" value="1"/>
</dbReference>
<feature type="chain" id="PRO_5003477495" description="Lipid A biosynthesis lauroyl acyltransferase" evidence="7">
    <location>
        <begin position="25"/>
        <end position="296"/>
    </location>
</feature>
<evidence type="ECO:0000256" key="7">
    <source>
        <dbReference type="SAM" id="SignalP"/>
    </source>
</evidence>
<keyword evidence="4" id="KW-0808">Transferase</keyword>
<feature type="signal peptide" evidence="7">
    <location>
        <begin position="1"/>
        <end position="24"/>
    </location>
</feature>
<protein>
    <recommendedName>
        <fullName evidence="10">Lipid A biosynthesis lauroyl acyltransferase</fullName>
    </recommendedName>
</protein>
<keyword evidence="9" id="KW-1185">Reference proteome</keyword>
<evidence type="ECO:0000256" key="1">
    <source>
        <dbReference type="ARBA" id="ARBA00004533"/>
    </source>
</evidence>
<dbReference type="AlphaFoldDB" id="G5GR31"/>
<dbReference type="GO" id="GO:0009247">
    <property type="term" value="P:glycolipid biosynthetic process"/>
    <property type="evidence" value="ECO:0007669"/>
    <property type="project" value="UniProtKB-ARBA"/>
</dbReference>
<dbReference type="RefSeq" id="WP_006693218.1">
    <property type="nucleotide sequence ID" value="NZ_JH376800.1"/>
</dbReference>
<dbReference type="PANTHER" id="PTHR30606">
    <property type="entry name" value="LIPID A BIOSYNTHESIS LAUROYL ACYLTRANSFERASE"/>
    <property type="match status" value="1"/>
</dbReference>
<keyword evidence="6" id="KW-0012">Acyltransferase</keyword>
<comment type="subcellular location">
    <subcellularLocation>
        <location evidence="1">Cell inner membrane</location>
    </subcellularLocation>
</comment>
<keyword evidence="3" id="KW-0997">Cell inner membrane</keyword>
<dbReference type="OrthoDB" id="9801955at2"/>
<dbReference type="PANTHER" id="PTHR30606:SF10">
    <property type="entry name" value="PHOSPHATIDYLINOSITOL MANNOSIDE ACYLTRANSFERASE"/>
    <property type="match status" value="1"/>
</dbReference>
<organism evidence="8 9">
    <name type="scientific">Selenomonas infelix ATCC 43532</name>
    <dbReference type="NCBI Taxonomy" id="679201"/>
    <lineage>
        <taxon>Bacteria</taxon>
        <taxon>Bacillati</taxon>
        <taxon>Bacillota</taxon>
        <taxon>Negativicutes</taxon>
        <taxon>Selenomonadales</taxon>
        <taxon>Selenomonadaceae</taxon>
        <taxon>Selenomonas</taxon>
    </lineage>
</organism>
<dbReference type="GO" id="GO:0016746">
    <property type="term" value="F:acyltransferase activity"/>
    <property type="evidence" value="ECO:0007669"/>
    <property type="project" value="UniProtKB-KW"/>
</dbReference>
<evidence type="ECO:0000256" key="2">
    <source>
        <dbReference type="ARBA" id="ARBA00022475"/>
    </source>
</evidence>
<proteinExistence type="predicted"/>
<sequence length="296" mass="33342">MFSYYAMKALSFLICLLPHRAAMAFGEGVAWLAWNFIPARRKVLAKEQVTRCLGVSDAEAERIARASSLRFGPMLMEVLRFPVMHPRMSAYVTLTGAVEELRTAVADGRGAIFATSHSGNWELMGGAFASAGFPVVGVAKRQSSAGMDRFINEYRTLVGMHVTYRSGVREVFRMIDEGWIIGLISDQDPSLRDGVIIDFFGQPTNAFTGAAAIARRCGVPIFPVFIHRESNGHHTVTVEQGIMVEKTDDRAADVRRVTQTVSMHIENWIRRYPEEWFWLHDRWKSLREKADEKSEP</sequence>
<evidence type="ECO:0000256" key="3">
    <source>
        <dbReference type="ARBA" id="ARBA00022519"/>
    </source>
</evidence>
<evidence type="ECO:0000313" key="9">
    <source>
        <dbReference type="Proteomes" id="UP000004129"/>
    </source>
</evidence>
<dbReference type="Pfam" id="PF03279">
    <property type="entry name" value="Lip_A_acyltrans"/>
    <property type="match status" value="1"/>
</dbReference>
<gene>
    <name evidence="8" type="ORF">HMPREF9334_01783</name>
</gene>
<dbReference type="EMBL" id="ACZM01000017">
    <property type="protein sequence ID" value="EHG19891.1"/>
    <property type="molecule type" value="Genomic_DNA"/>
</dbReference>
<accession>G5GR31</accession>
<dbReference type="InterPro" id="IPR004960">
    <property type="entry name" value="LipA_acyltrans"/>
</dbReference>
<reference evidence="8 9" key="1">
    <citation type="submission" date="2011-08" db="EMBL/GenBank/DDBJ databases">
        <title>The Genome Sequence of Selenomonas infelix ATCC 43532.</title>
        <authorList>
            <consortium name="The Broad Institute Genome Sequencing Platform"/>
            <person name="Earl A."/>
            <person name="Ward D."/>
            <person name="Feldgarden M."/>
            <person name="Gevers D."/>
            <person name="Izard J."/>
            <person name="Blanton J.M."/>
            <person name="Baranova O.V."/>
            <person name="Dewhirst F.E."/>
            <person name="Young S.K."/>
            <person name="Zeng Q."/>
            <person name="Gargeya S."/>
            <person name="Fitzgerald M."/>
            <person name="Haas B."/>
            <person name="Abouelleil A."/>
            <person name="Alvarado L."/>
            <person name="Arachchi H.M."/>
            <person name="Berlin A."/>
            <person name="Brown A."/>
            <person name="Chapman S.B."/>
            <person name="Chen Z."/>
            <person name="Dunbar C."/>
            <person name="Freedman E."/>
            <person name="Gearin G."/>
            <person name="Gellesch M."/>
            <person name="Goldberg J."/>
            <person name="Griggs A."/>
            <person name="Gujja S."/>
            <person name="Heiman D."/>
            <person name="Howarth C."/>
            <person name="Larson L."/>
            <person name="Lui A."/>
            <person name="MacDonald P.J.P."/>
            <person name="Montmayeur A."/>
            <person name="Murphy C."/>
            <person name="Neiman D."/>
            <person name="Pearson M."/>
            <person name="Priest M."/>
            <person name="Roberts A."/>
            <person name="Saif S."/>
            <person name="Shea T."/>
            <person name="Shenoy N."/>
            <person name="Sisk P."/>
            <person name="Stolte C."/>
            <person name="Sykes S."/>
            <person name="Wortman J."/>
            <person name="Nusbaum C."/>
            <person name="Birren B."/>
        </authorList>
    </citation>
    <scope>NUCLEOTIDE SEQUENCE [LARGE SCALE GENOMIC DNA]</scope>
    <source>
        <strain evidence="8 9">ATCC 43532</strain>
    </source>
</reference>
<dbReference type="PATRIC" id="fig|679201.3.peg.1798"/>
<keyword evidence="2" id="KW-1003">Cell membrane</keyword>
<dbReference type="Proteomes" id="UP000004129">
    <property type="component" value="Unassembled WGS sequence"/>
</dbReference>
<dbReference type="GO" id="GO:0005886">
    <property type="term" value="C:plasma membrane"/>
    <property type="evidence" value="ECO:0007669"/>
    <property type="project" value="UniProtKB-SubCell"/>
</dbReference>
<dbReference type="HOGENOM" id="CLU_049421_4_0_9"/>
<dbReference type="STRING" id="679201.HMPREF9334_01783"/>